<dbReference type="Pfam" id="PF05656">
    <property type="entry name" value="DUF805"/>
    <property type="match status" value="1"/>
</dbReference>
<feature type="transmembrane region" description="Helical" evidence="1">
    <location>
        <begin position="125"/>
        <end position="146"/>
    </location>
</feature>
<accession>A0A7D5EVN0</accession>
<dbReference type="AlphaFoldDB" id="A0A7D5EVN0"/>
<keyword evidence="1" id="KW-1133">Transmembrane helix</keyword>
<protein>
    <submittedName>
        <fullName evidence="2">DUF805 domain-containing protein</fullName>
    </submittedName>
</protein>
<dbReference type="PANTHER" id="PTHR34980:SF2">
    <property type="entry name" value="INNER MEMBRANE PROTEIN YHAH-RELATED"/>
    <property type="match status" value="1"/>
</dbReference>
<dbReference type="RefSeq" id="WP_178010260.1">
    <property type="nucleotide sequence ID" value="NZ_CP058316.1"/>
</dbReference>
<evidence type="ECO:0000256" key="1">
    <source>
        <dbReference type="SAM" id="Phobius"/>
    </source>
</evidence>
<evidence type="ECO:0000313" key="3">
    <source>
        <dbReference type="Proteomes" id="UP000509638"/>
    </source>
</evidence>
<feature type="transmembrane region" description="Helical" evidence="1">
    <location>
        <begin position="89"/>
        <end position="113"/>
    </location>
</feature>
<dbReference type="InterPro" id="IPR008523">
    <property type="entry name" value="DUF805"/>
</dbReference>
<reference evidence="2 3" key="1">
    <citation type="submission" date="2020-06" db="EMBL/GenBank/DDBJ databases">
        <authorList>
            <person name="Jo H."/>
        </authorList>
    </citation>
    <scope>NUCLEOTIDE SEQUENCE [LARGE SCALE GENOMIC DNA]</scope>
    <source>
        <strain evidence="2 3">I46</strain>
    </source>
</reference>
<sequence>MTYAAAPHPAAPGASSLSQPLYGASFGQAFARFWQKYATFSGRASRSEFWWWYLAHALVVILIFAFMVIGAIAGMTTDPITGRTEPGPLIGVGAGLLVLWQLATLVPTIAISWRRLHDANLAGPFWFIGFGFGVGAVALIILLALPSNPAGARFDR</sequence>
<feature type="transmembrane region" description="Helical" evidence="1">
    <location>
        <begin position="50"/>
        <end position="77"/>
    </location>
</feature>
<keyword evidence="1" id="KW-0812">Transmembrane</keyword>
<dbReference type="EMBL" id="CP058316">
    <property type="protein sequence ID" value="QLD10824.1"/>
    <property type="molecule type" value="Genomic_DNA"/>
</dbReference>
<proteinExistence type="predicted"/>
<keyword evidence="1" id="KW-0472">Membrane</keyword>
<dbReference type="Proteomes" id="UP000509638">
    <property type="component" value="Chromosome"/>
</dbReference>
<dbReference type="GO" id="GO:0005886">
    <property type="term" value="C:plasma membrane"/>
    <property type="evidence" value="ECO:0007669"/>
    <property type="project" value="TreeGrafter"/>
</dbReference>
<organism evidence="2 3">
    <name type="scientific">Microbacterium oleivorans</name>
    <dbReference type="NCBI Taxonomy" id="273677"/>
    <lineage>
        <taxon>Bacteria</taxon>
        <taxon>Bacillati</taxon>
        <taxon>Actinomycetota</taxon>
        <taxon>Actinomycetes</taxon>
        <taxon>Micrococcales</taxon>
        <taxon>Microbacteriaceae</taxon>
        <taxon>Microbacterium</taxon>
    </lineage>
</organism>
<name>A0A7D5EVN0_9MICO</name>
<gene>
    <name evidence="2" type="ORF">HW566_02935</name>
</gene>
<evidence type="ECO:0000313" key="2">
    <source>
        <dbReference type="EMBL" id="QLD10824.1"/>
    </source>
</evidence>
<dbReference type="PANTHER" id="PTHR34980">
    <property type="entry name" value="INNER MEMBRANE PROTEIN-RELATED-RELATED"/>
    <property type="match status" value="1"/>
</dbReference>